<keyword evidence="2" id="KW-1185">Reference proteome</keyword>
<reference evidence="1 2" key="1">
    <citation type="submission" date="2020-08" db="EMBL/GenBank/DDBJ databases">
        <title>Sequencing the genomes of 1000 actinobacteria strains.</title>
        <authorList>
            <person name="Klenk H.-P."/>
        </authorList>
    </citation>
    <scope>NUCLEOTIDE SEQUENCE [LARGE SCALE GENOMIC DNA]</scope>
    <source>
        <strain evidence="1 2">DSM 43582</strain>
    </source>
</reference>
<sequence>MADVQRVVHVQMRFPQGGVVLNYRAAPTIAARLATELTRHGVDVQIDDQVTEALADLPNADLWTQ</sequence>
<proteinExistence type="predicted"/>
<organism evidence="1 2">
    <name type="scientific">Nocardia transvalensis</name>
    <dbReference type="NCBI Taxonomy" id="37333"/>
    <lineage>
        <taxon>Bacteria</taxon>
        <taxon>Bacillati</taxon>
        <taxon>Actinomycetota</taxon>
        <taxon>Actinomycetes</taxon>
        <taxon>Mycobacteriales</taxon>
        <taxon>Nocardiaceae</taxon>
        <taxon>Nocardia</taxon>
    </lineage>
</organism>
<dbReference type="RefSeq" id="WP_040747410.1">
    <property type="nucleotide sequence ID" value="NZ_JACHIT010000002.1"/>
</dbReference>
<accession>A0A7W9PM50</accession>
<name>A0A7W9PM50_9NOCA</name>
<comment type="caution">
    <text evidence="1">The sequence shown here is derived from an EMBL/GenBank/DDBJ whole genome shotgun (WGS) entry which is preliminary data.</text>
</comment>
<dbReference type="EMBL" id="JACHIT010000002">
    <property type="protein sequence ID" value="MBB5918208.1"/>
    <property type="molecule type" value="Genomic_DNA"/>
</dbReference>
<dbReference type="AlphaFoldDB" id="A0A7W9PM50"/>
<evidence type="ECO:0000313" key="1">
    <source>
        <dbReference type="EMBL" id="MBB5918208.1"/>
    </source>
</evidence>
<protein>
    <submittedName>
        <fullName evidence="1">Uncharacterized protein</fullName>
    </submittedName>
</protein>
<dbReference type="Proteomes" id="UP000540412">
    <property type="component" value="Unassembled WGS sequence"/>
</dbReference>
<evidence type="ECO:0000313" key="2">
    <source>
        <dbReference type="Proteomes" id="UP000540412"/>
    </source>
</evidence>
<gene>
    <name evidence="1" type="ORF">BJY24_007120</name>
</gene>